<sequence>MSGQDSMCGGANPLKSFQDQVGRDRSLHQDRAVNNGTPSTVLVGFQSFRSGFGQTTTNGDQEFANFQAGMANLPSLPGMPAHINGPMMGHASTFAALGPRQQPAPAAANVAAVSPNWAEEFRQLQANMAHAAPAPAPAHGIMSGPAPPHGIMSAPAPAMGFNTAARFNPMFQQHMAMVPAQAHATVPATAAAEEAEHPLVKDAFEAQFAQVEANQEAVDHLQRHESSFEDEMGQWMQEQEHGPPMTAEEQEAAIEQFHEERMTRIADEQDRLENMNDEDVNALADDMAKTHVDDLRRTAGEIVGRLGDAPQYQQSTFLTLMRNIMDGNVTVDEAQEGFVTTNDRQPYTGHLEDAASEDKQDKN</sequence>
<reference evidence="2" key="1">
    <citation type="journal article" date="2012" name="PLoS Genet.">
        <title>Comparative analysis of the genomes of two field isolates of the rice blast fungus Magnaporthe oryzae.</title>
        <authorList>
            <person name="Xue M."/>
            <person name="Yang J."/>
            <person name="Li Z."/>
            <person name="Hu S."/>
            <person name="Yao N."/>
            <person name="Dean R.A."/>
            <person name="Zhao W."/>
            <person name="Shen M."/>
            <person name="Zhang H."/>
            <person name="Li C."/>
            <person name="Liu L."/>
            <person name="Cao L."/>
            <person name="Xu X."/>
            <person name="Xing Y."/>
            <person name="Hsiang T."/>
            <person name="Zhang Z."/>
            <person name="Xu J.R."/>
            <person name="Peng Y.L."/>
        </authorList>
    </citation>
    <scope>NUCLEOTIDE SEQUENCE</scope>
    <source>
        <strain evidence="2">Y34</strain>
    </source>
</reference>
<proteinExistence type="predicted"/>
<accession>A0AA97P958</accession>
<evidence type="ECO:0000313" key="2">
    <source>
        <dbReference type="EMBL" id="ELQ43932.1"/>
    </source>
</evidence>
<gene>
    <name evidence="2" type="ORF">OOU_Y34scaffold00122g1</name>
</gene>
<feature type="compositionally biased region" description="Basic and acidic residues" evidence="1">
    <location>
        <begin position="21"/>
        <end position="31"/>
    </location>
</feature>
<evidence type="ECO:0008006" key="3">
    <source>
        <dbReference type="Google" id="ProtNLM"/>
    </source>
</evidence>
<dbReference type="AlphaFoldDB" id="A0AA97P958"/>
<feature type="region of interest" description="Disordered" evidence="1">
    <location>
        <begin position="1"/>
        <end position="39"/>
    </location>
</feature>
<protein>
    <recommendedName>
        <fullName evidence="3">Peroxin 20</fullName>
    </recommendedName>
</protein>
<feature type="compositionally biased region" description="Basic and acidic residues" evidence="1">
    <location>
        <begin position="350"/>
        <end position="363"/>
    </location>
</feature>
<dbReference type="Proteomes" id="UP000011086">
    <property type="component" value="Unassembled WGS sequence"/>
</dbReference>
<name>A0AA97P958_PYRO3</name>
<dbReference type="EMBL" id="JH793690">
    <property type="protein sequence ID" value="ELQ43932.1"/>
    <property type="molecule type" value="Genomic_DNA"/>
</dbReference>
<organism evidence="2">
    <name type="scientific">Pyricularia oryzae (strain Y34)</name>
    <name type="common">Rice blast fungus</name>
    <name type="synonym">Magnaporthe oryzae</name>
    <dbReference type="NCBI Taxonomy" id="1143189"/>
    <lineage>
        <taxon>Eukaryota</taxon>
        <taxon>Fungi</taxon>
        <taxon>Dikarya</taxon>
        <taxon>Ascomycota</taxon>
        <taxon>Pezizomycotina</taxon>
        <taxon>Sordariomycetes</taxon>
        <taxon>Sordariomycetidae</taxon>
        <taxon>Magnaporthales</taxon>
        <taxon>Pyriculariaceae</taxon>
        <taxon>Pyricularia</taxon>
    </lineage>
</organism>
<feature type="region of interest" description="Disordered" evidence="1">
    <location>
        <begin position="338"/>
        <end position="363"/>
    </location>
</feature>
<evidence type="ECO:0000256" key="1">
    <source>
        <dbReference type="SAM" id="MobiDB-lite"/>
    </source>
</evidence>